<keyword evidence="2" id="KW-1185">Reference proteome</keyword>
<evidence type="ECO:0000313" key="2">
    <source>
        <dbReference type="Proteomes" id="UP000828941"/>
    </source>
</evidence>
<reference evidence="1 2" key="1">
    <citation type="journal article" date="2022" name="DNA Res.">
        <title>Chromosomal-level genome assembly of the orchid tree Bauhinia variegata (Leguminosae; Cercidoideae) supports the allotetraploid origin hypothesis of Bauhinia.</title>
        <authorList>
            <person name="Zhong Y."/>
            <person name="Chen Y."/>
            <person name="Zheng D."/>
            <person name="Pang J."/>
            <person name="Liu Y."/>
            <person name="Luo S."/>
            <person name="Meng S."/>
            <person name="Qian L."/>
            <person name="Wei D."/>
            <person name="Dai S."/>
            <person name="Zhou R."/>
        </authorList>
    </citation>
    <scope>NUCLEOTIDE SEQUENCE [LARGE SCALE GENOMIC DNA]</scope>
    <source>
        <strain evidence="1">BV-YZ2020</strain>
    </source>
</reference>
<dbReference type="Proteomes" id="UP000828941">
    <property type="component" value="Chromosome 13"/>
</dbReference>
<comment type="caution">
    <text evidence="1">The sequence shown here is derived from an EMBL/GenBank/DDBJ whole genome shotgun (WGS) entry which is preliminary data.</text>
</comment>
<accession>A0ACB9KSA3</accession>
<name>A0ACB9KSA3_BAUVA</name>
<organism evidence="1 2">
    <name type="scientific">Bauhinia variegata</name>
    <name type="common">Purple orchid tree</name>
    <name type="synonym">Phanera variegata</name>
    <dbReference type="NCBI Taxonomy" id="167791"/>
    <lineage>
        <taxon>Eukaryota</taxon>
        <taxon>Viridiplantae</taxon>
        <taxon>Streptophyta</taxon>
        <taxon>Embryophyta</taxon>
        <taxon>Tracheophyta</taxon>
        <taxon>Spermatophyta</taxon>
        <taxon>Magnoliopsida</taxon>
        <taxon>eudicotyledons</taxon>
        <taxon>Gunneridae</taxon>
        <taxon>Pentapetalae</taxon>
        <taxon>rosids</taxon>
        <taxon>fabids</taxon>
        <taxon>Fabales</taxon>
        <taxon>Fabaceae</taxon>
        <taxon>Cercidoideae</taxon>
        <taxon>Cercideae</taxon>
        <taxon>Bauhiniinae</taxon>
        <taxon>Bauhinia</taxon>
    </lineage>
</organism>
<proteinExistence type="predicted"/>
<sequence>MRTESSKISKSSWPKSVVKKWLNIKSGAEEFHSDDSELDKVERRKSCSDQDCYVVVPDGFSDGMKPSILEQEAPKPATINDTLNLRMFVGTWNVGGKSPTESLNLRDWLKSPSPSDIYVIGFQEIVPLNAGNVLGPEDSGPAAKWLTIIRQALNGNKFDHETSKHYSDATTMRGEEAYQQGSPKPRLSFSDYLSLEDEFDREVFDKLSNINPNASSSGASSPSSPFTSDQKRHYCLAASKQMVGIFLCVWVRADLYKHVSNLKVSCVGRGIMGYLGNKGSISISMTLHQTTFCFVCTHLASGEKDGDEVRRNFDVSEILKKTKFCHSFKAPGYPHPPETILEHDKIIWLGDLNYRLASGCAGTRELLEKNDWQALLEKDQLRIEQRAGRVFKGWNEGRIYFAPTYKYLANSDHYVVQTSKSKEKRRTPAWCDRILWKGEGLKQMCYARGESKFSDHRPVYSLFSVEVDSRIKKHTPTGTARSCPSKPVTNGGLSSSCAAKVQAEELLLLTRVHSCIDTVPRKASIARLVLSGRNFCEERTMSFHKQRSWMANSLGGLNDGDMTYDNSSRIESKRPHQWFIDGPEVDLVSIMKHAVEVPNNNLPSGISAPIFLHGEIPKVFIHSLVI</sequence>
<gene>
    <name evidence="1" type="ORF">L6164_033561</name>
</gene>
<dbReference type="EMBL" id="CM039438">
    <property type="protein sequence ID" value="KAI4300152.1"/>
    <property type="molecule type" value="Genomic_DNA"/>
</dbReference>
<evidence type="ECO:0000313" key="1">
    <source>
        <dbReference type="EMBL" id="KAI4300152.1"/>
    </source>
</evidence>
<protein>
    <submittedName>
        <fullName evidence="1">Uncharacterized protein</fullName>
    </submittedName>
</protein>